<dbReference type="Proteomes" id="UP000327011">
    <property type="component" value="Unassembled WGS sequence"/>
</dbReference>
<evidence type="ECO:0000259" key="1">
    <source>
        <dbReference type="Pfam" id="PF01400"/>
    </source>
</evidence>
<gene>
    <name evidence="2" type="ORF">F5972_25270</name>
</gene>
<feature type="domain" description="Peptidase M12A" evidence="1">
    <location>
        <begin position="59"/>
        <end position="235"/>
    </location>
</feature>
<keyword evidence="3" id="KW-1185">Reference proteome</keyword>
<dbReference type="GO" id="GO:0006508">
    <property type="term" value="P:proteolysis"/>
    <property type="evidence" value="ECO:0007669"/>
    <property type="project" value="InterPro"/>
</dbReference>
<dbReference type="SUPFAM" id="SSF55486">
    <property type="entry name" value="Metalloproteases ('zincins'), catalytic domain"/>
    <property type="match status" value="1"/>
</dbReference>
<evidence type="ECO:0000313" key="2">
    <source>
        <dbReference type="EMBL" id="KAA9376028.1"/>
    </source>
</evidence>
<dbReference type="EMBL" id="VYTZ01000009">
    <property type="protein sequence ID" value="KAA9376028.1"/>
    <property type="molecule type" value="Genomic_DNA"/>
</dbReference>
<accession>A0A5J5JY91</accession>
<sequence>MSSPYRLCIDSYPPGEGFRSGLSSGEPSPVRMPTEELAFAADRKWQNGQELRIRFLDGDTETHKRIQRHAETWLKYANLHFTFGNSPRAEIRISCSGEGYWSYVGRDAEKVHPSEPTMVLAFPEDVEEQEFRGTVLHEFGHAIGCVHEQASPAARIPWDEEKVYAYYRKWHGWDRAKTFQNVLLRYSATEVQHTRHDPHSIMQYAVPAELTIGGFTVGWNNELSEGDIAFISHMYPGRA</sequence>
<reference evidence="2 3" key="1">
    <citation type="submission" date="2019-09" db="EMBL/GenBank/DDBJ databases">
        <title>Screening of Novel Bioactive Compounds from Soil-Associated.</title>
        <authorList>
            <person name="Gong X."/>
        </authorList>
    </citation>
    <scope>NUCLEOTIDE SEQUENCE [LARGE SCALE GENOMIC DNA]</scope>
    <source>
        <strain evidence="2 3">Gxj-6</strain>
    </source>
</reference>
<dbReference type="Pfam" id="PF01400">
    <property type="entry name" value="Astacin"/>
    <property type="match status" value="1"/>
</dbReference>
<organism evidence="2 3">
    <name type="scientific">Microbispora cellulosiformans</name>
    <dbReference type="NCBI Taxonomy" id="2614688"/>
    <lineage>
        <taxon>Bacteria</taxon>
        <taxon>Bacillati</taxon>
        <taxon>Actinomycetota</taxon>
        <taxon>Actinomycetes</taxon>
        <taxon>Streptosporangiales</taxon>
        <taxon>Streptosporangiaceae</taxon>
        <taxon>Microbispora</taxon>
    </lineage>
</organism>
<proteinExistence type="predicted"/>
<dbReference type="GO" id="GO:0004222">
    <property type="term" value="F:metalloendopeptidase activity"/>
    <property type="evidence" value="ECO:0007669"/>
    <property type="project" value="InterPro"/>
</dbReference>
<dbReference type="InterPro" id="IPR024079">
    <property type="entry name" value="MetalloPept_cat_dom_sf"/>
</dbReference>
<comment type="caution">
    <text evidence="2">The sequence shown here is derived from an EMBL/GenBank/DDBJ whole genome shotgun (WGS) entry which is preliminary data.</text>
</comment>
<dbReference type="InterPro" id="IPR001506">
    <property type="entry name" value="Peptidase_M12A"/>
</dbReference>
<protein>
    <submittedName>
        <fullName evidence="2">Tolloid-like protein 1</fullName>
    </submittedName>
</protein>
<name>A0A5J5JY91_9ACTN</name>
<dbReference type="AlphaFoldDB" id="A0A5J5JY91"/>
<evidence type="ECO:0000313" key="3">
    <source>
        <dbReference type="Proteomes" id="UP000327011"/>
    </source>
</evidence>
<dbReference type="Gene3D" id="3.40.390.10">
    <property type="entry name" value="Collagenase (Catalytic Domain)"/>
    <property type="match status" value="1"/>
</dbReference>